<dbReference type="PANTHER" id="PTHR46568:SF1">
    <property type="entry name" value="ALKYLDIHYDROXYACETONEPHOSPHATE SYNTHASE, PEROXISOMAL"/>
    <property type="match status" value="1"/>
</dbReference>
<proteinExistence type="inferred from homology"/>
<evidence type="ECO:0000256" key="3">
    <source>
        <dbReference type="ARBA" id="ARBA00022827"/>
    </source>
</evidence>
<accession>A0A2I2KP98</accession>
<protein>
    <submittedName>
        <fullName evidence="10">FAD/FMN-dependent dehydrogenase</fullName>
    </submittedName>
</protein>
<evidence type="ECO:0000256" key="1">
    <source>
        <dbReference type="ARBA" id="ARBA00008000"/>
    </source>
</evidence>
<name>A0A2I2KP98_9ACTN</name>
<dbReference type="GO" id="GO:0008609">
    <property type="term" value="F:alkylglycerone-phosphate synthase activity"/>
    <property type="evidence" value="ECO:0007669"/>
    <property type="project" value="InterPro"/>
</dbReference>
<dbReference type="RefSeq" id="WP_101831340.1">
    <property type="nucleotide sequence ID" value="NZ_FZMO01000103.1"/>
</dbReference>
<dbReference type="InterPro" id="IPR025650">
    <property type="entry name" value="Alkyl-DHAP_Synthase"/>
</dbReference>
<dbReference type="GO" id="GO:0071949">
    <property type="term" value="F:FAD binding"/>
    <property type="evidence" value="ECO:0007669"/>
    <property type="project" value="InterPro"/>
</dbReference>
<dbReference type="Proteomes" id="UP000234331">
    <property type="component" value="Unassembled WGS sequence"/>
</dbReference>
<dbReference type="PANTHER" id="PTHR46568">
    <property type="entry name" value="ALKYLDIHYDROXYACETONEPHOSPHATE SYNTHASE, PEROXISOMAL"/>
    <property type="match status" value="1"/>
</dbReference>
<evidence type="ECO:0000256" key="2">
    <source>
        <dbReference type="ARBA" id="ARBA00022630"/>
    </source>
</evidence>
<dbReference type="InterPro" id="IPR036318">
    <property type="entry name" value="FAD-bd_PCMH-like_sf"/>
</dbReference>
<keyword evidence="2" id="KW-0285">Flavoprotein</keyword>
<feature type="binding site" evidence="6">
    <location>
        <begin position="138"/>
        <end position="144"/>
    </location>
    <ligand>
        <name>FAD</name>
        <dbReference type="ChEBI" id="CHEBI:57692"/>
    </ligand>
</feature>
<dbReference type="InterPro" id="IPR016169">
    <property type="entry name" value="FAD-bd_PCMH_sub2"/>
</dbReference>
<dbReference type="InterPro" id="IPR016164">
    <property type="entry name" value="FAD-linked_Oxase-like_C"/>
</dbReference>
<gene>
    <name evidence="10" type="ORF">FRACA_1910001</name>
</gene>
<feature type="binding site" evidence="6">
    <location>
        <begin position="271"/>
        <end position="277"/>
    </location>
    <ligand>
        <name>FAD</name>
        <dbReference type="ChEBI" id="CHEBI:57692"/>
    </ligand>
</feature>
<dbReference type="Gene3D" id="3.30.70.3450">
    <property type="match status" value="1"/>
</dbReference>
<feature type="binding site" evidence="6">
    <location>
        <begin position="220"/>
        <end position="223"/>
    </location>
    <ligand>
        <name>FAD</name>
        <dbReference type="ChEBI" id="CHEBI:57692"/>
    </ligand>
</feature>
<dbReference type="AlphaFoldDB" id="A0A2I2KP98"/>
<reference evidence="10 11" key="1">
    <citation type="submission" date="2017-06" db="EMBL/GenBank/DDBJ databases">
        <authorList>
            <person name="Kim H.J."/>
            <person name="Triplett B.A."/>
        </authorList>
    </citation>
    <scope>NUCLEOTIDE SEQUENCE [LARGE SCALE GENOMIC DNA]</scope>
    <source>
        <strain evidence="10">FRACA_ARgP5</strain>
    </source>
</reference>
<dbReference type="GO" id="GO:0008610">
    <property type="term" value="P:lipid biosynthetic process"/>
    <property type="evidence" value="ECO:0007669"/>
    <property type="project" value="InterPro"/>
</dbReference>
<dbReference type="Gene3D" id="3.30.465.10">
    <property type="match status" value="1"/>
</dbReference>
<keyword evidence="11" id="KW-1185">Reference proteome</keyword>
<evidence type="ECO:0000256" key="6">
    <source>
        <dbReference type="PIRSR" id="PIRSR625650-3"/>
    </source>
</evidence>
<dbReference type="InterPro" id="IPR016171">
    <property type="entry name" value="Vanillyl_alc_oxidase_C-sub2"/>
</dbReference>
<dbReference type="SUPFAM" id="SSF56176">
    <property type="entry name" value="FAD-binding/transporter-associated domain-like"/>
    <property type="match status" value="1"/>
</dbReference>
<comment type="cofactor">
    <cofactor evidence="6">
        <name>FAD</name>
        <dbReference type="ChEBI" id="CHEBI:57692"/>
    </cofactor>
</comment>
<comment type="similarity">
    <text evidence="1">Belongs to the FAD-binding oxidoreductase/transferase type 4 family.</text>
</comment>
<keyword evidence="3 6" id="KW-0274">FAD</keyword>
<dbReference type="Pfam" id="PF01565">
    <property type="entry name" value="FAD_binding_4"/>
    <property type="match status" value="1"/>
</dbReference>
<dbReference type="SUPFAM" id="SSF55103">
    <property type="entry name" value="FAD-linked oxidases, C-terminal domain"/>
    <property type="match status" value="1"/>
</dbReference>
<sequence length="553" mass="57600">MTSTDEARGTTSTEPVWWGWGPAVAHDPLPESVRLLLARLGIPSRPTPPVGLAEVRLPPARLPAAARDALAAIVGDRHVRGDDESRVRHCRGRSTTDLLRLRAGDASAAPDAVVLPADHDEVLAVLRLATRERVVVVPFGGGTSVVGGLAPTGQPGRPVIALDLARLDGLGRVDRESGTAELGAGLRGPRAEALLAEHGLTLGHVPQSWEYASIGGFAATRSSGQASGGYGRFDDLVVGLRVATPAGSWDLGRAPASAAGPDLRQLMLGSEGAFGVITQVVCRVRPLPARRLHEGWSVPDFVTGTRLLRTLAARDLRPTVCRLSDETETIAGLARPPRRRPAARDRAAQDDGPGGDATTGGCHLITGYEGPGPAVARRANEVAEVLLAGGARRLDADAGADWEQGRFRAPYLRDSLLDLGIFAETLETAGFWSALPALYAGVRGALVDTLGAAGLSPVVMCHISHLYETGASLYFTVVCGQGADPIGSWRAAKVAAGDAIVAAGGTITHHHAVGTEHRPWLGAEVGPLGEDVLRAVKRTLDPAGILNPGILVA</sequence>
<evidence type="ECO:0000256" key="7">
    <source>
        <dbReference type="PIRSR" id="PIRSR625650-4"/>
    </source>
</evidence>
<feature type="site" description="Important for enzyme activity" evidence="7">
    <location>
        <position position="322"/>
    </location>
</feature>
<dbReference type="Pfam" id="PF02913">
    <property type="entry name" value="FAD-oxidase_C"/>
    <property type="match status" value="1"/>
</dbReference>
<evidence type="ECO:0000256" key="4">
    <source>
        <dbReference type="PIRSR" id="PIRSR625650-1"/>
    </source>
</evidence>
<evidence type="ECO:0000313" key="11">
    <source>
        <dbReference type="Proteomes" id="UP000234331"/>
    </source>
</evidence>
<feature type="region of interest" description="Disordered" evidence="8">
    <location>
        <begin position="332"/>
        <end position="361"/>
    </location>
</feature>
<dbReference type="InterPro" id="IPR016166">
    <property type="entry name" value="FAD-bd_PCMH"/>
</dbReference>
<dbReference type="Gene3D" id="3.30.300.330">
    <property type="match status" value="1"/>
</dbReference>
<feature type="domain" description="FAD-binding PCMH-type" evidence="9">
    <location>
        <begin position="106"/>
        <end position="287"/>
    </location>
</feature>
<evidence type="ECO:0000313" key="10">
    <source>
        <dbReference type="EMBL" id="SNQ47495.1"/>
    </source>
</evidence>
<evidence type="ECO:0000259" key="9">
    <source>
        <dbReference type="PROSITE" id="PS51387"/>
    </source>
</evidence>
<feature type="binding site" evidence="5">
    <location>
        <position position="413"/>
    </location>
    <ligand>
        <name>substrate</name>
    </ligand>
</feature>
<dbReference type="PROSITE" id="PS51387">
    <property type="entry name" value="FAD_PCMH"/>
    <property type="match status" value="1"/>
</dbReference>
<dbReference type="EMBL" id="FZMO01000103">
    <property type="protein sequence ID" value="SNQ47495.1"/>
    <property type="molecule type" value="Genomic_DNA"/>
</dbReference>
<dbReference type="InterPro" id="IPR006094">
    <property type="entry name" value="Oxid_FAD_bind_N"/>
</dbReference>
<feature type="active site" description="Proton donor/acceptor" evidence="4">
    <location>
        <position position="474"/>
    </location>
</feature>
<dbReference type="OrthoDB" id="9811557at2"/>
<dbReference type="Gene3D" id="1.10.45.10">
    <property type="entry name" value="Vanillyl-alcohol Oxidase, Chain A, domain 4"/>
    <property type="match status" value="1"/>
</dbReference>
<dbReference type="InterPro" id="IPR004113">
    <property type="entry name" value="FAD-bd_oxidored_4_C"/>
</dbReference>
<evidence type="ECO:0000256" key="8">
    <source>
        <dbReference type="SAM" id="MobiDB-lite"/>
    </source>
</evidence>
<evidence type="ECO:0000256" key="5">
    <source>
        <dbReference type="PIRSR" id="PIRSR625650-2"/>
    </source>
</evidence>
<organism evidence="10 11">
    <name type="scientific">Frankia canadensis</name>
    <dbReference type="NCBI Taxonomy" id="1836972"/>
    <lineage>
        <taxon>Bacteria</taxon>
        <taxon>Bacillati</taxon>
        <taxon>Actinomycetota</taxon>
        <taxon>Actinomycetes</taxon>
        <taxon>Frankiales</taxon>
        <taxon>Frankiaceae</taxon>
        <taxon>Frankia</taxon>
    </lineage>
</organism>